<feature type="compositionally biased region" description="Basic and acidic residues" evidence="1">
    <location>
        <begin position="205"/>
        <end position="227"/>
    </location>
</feature>
<gene>
    <name evidence="2" type="ORF">ACFPCV_15080</name>
</gene>
<feature type="compositionally biased region" description="Basic and acidic residues" evidence="1">
    <location>
        <begin position="241"/>
        <end position="251"/>
    </location>
</feature>
<feature type="compositionally biased region" description="Basic and acidic residues" evidence="1">
    <location>
        <begin position="117"/>
        <end position="136"/>
    </location>
</feature>
<dbReference type="EMBL" id="JBHSIS010000006">
    <property type="protein sequence ID" value="MFC4854829.1"/>
    <property type="molecule type" value="Genomic_DNA"/>
</dbReference>
<feature type="compositionally biased region" description="Basic and acidic residues" evidence="1">
    <location>
        <begin position="144"/>
        <end position="187"/>
    </location>
</feature>
<feature type="compositionally biased region" description="Polar residues" evidence="1">
    <location>
        <begin position="23"/>
        <end position="55"/>
    </location>
</feature>
<feature type="region of interest" description="Disordered" evidence="1">
    <location>
        <begin position="68"/>
        <end position="263"/>
    </location>
</feature>
<accession>A0ABV9S545</accession>
<feature type="compositionally biased region" description="Low complexity" evidence="1">
    <location>
        <begin position="86"/>
        <end position="104"/>
    </location>
</feature>
<feature type="region of interest" description="Disordered" evidence="1">
    <location>
        <begin position="1"/>
        <end position="56"/>
    </location>
</feature>
<organism evidence="2 3">
    <name type="scientific">Actinophytocola glycyrrhizae</name>
    <dbReference type="NCBI Taxonomy" id="2044873"/>
    <lineage>
        <taxon>Bacteria</taxon>
        <taxon>Bacillati</taxon>
        <taxon>Actinomycetota</taxon>
        <taxon>Actinomycetes</taxon>
        <taxon>Pseudonocardiales</taxon>
        <taxon>Pseudonocardiaceae</taxon>
    </lineage>
</organism>
<keyword evidence="3" id="KW-1185">Reference proteome</keyword>
<evidence type="ECO:0000313" key="3">
    <source>
        <dbReference type="Proteomes" id="UP001595859"/>
    </source>
</evidence>
<comment type="caution">
    <text evidence="2">The sequence shown here is derived from an EMBL/GenBank/DDBJ whole genome shotgun (WGS) entry which is preliminary data.</text>
</comment>
<sequence>MSPISSPAVAPSKAGHAAAPPSSIVSPNRLTAAHTFQANNAPAPTHVTATGTQNRTRTRLVITTVPAAAPNASTPNTMSAKAPFRSSSTPVTAASSAPACAVTARTGPGAGTSGGVEPEHGRPPVHRVEHERDPEQHALPGEPAVHERLHPRFEERHRFPEVHGRQQDRDGREQPGADPDRHEHEEPGDPLPPRVGEGERDDDRDDVHGGGDRVEQERTRFRGEEVRVGQPHGAAGQPVRLQHEIGERTGDRGPANRMPDGDHAFSVVAAAPWHVPPEREPAPPQG</sequence>
<feature type="compositionally biased region" description="Low complexity" evidence="1">
    <location>
        <begin position="68"/>
        <end position="77"/>
    </location>
</feature>
<proteinExistence type="predicted"/>
<evidence type="ECO:0000313" key="2">
    <source>
        <dbReference type="EMBL" id="MFC4854829.1"/>
    </source>
</evidence>
<dbReference type="RefSeq" id="WP_378056753.1">
    <property type="nucleotide sequence ID" value="NZ_JBHSIS010000006.1"/>
</dbReference>
<protein>
    <submittedName>
        <fullName evidence="2">Uncharacterized protein</fullName>
    </submittedName>
</protein>
<evidence type="ECO:0000256" key="1">
    <source>
        <dbReference type="SAM" id="MobiDB-lite"/>
    </source>
</evidence>
<name>A0ABV9S545_9PSEU</name>
<reference evidence="3" key="1">
    <citation type="journal article" date="2019" name="Int. J. Syst. Evol. Microbiol.">
        <title>The Global Catalogue of Microorganisms (GCM) 10K type strain sequencing project: providing services to taxonomists for standard genome sequencing and annotation.</title>
        <authorList>
            <consortium name="The Broad Institute Genomics Platform"/>
            <consortium name="The Broad Institute Genome Sequencing Center for Infectious Disease"/>
            <person name="Wu L."/>
            <person name="Ma J."/>
        </authorList>
    </citation>
    <scope>NUCLEOTIDE SEQUENCE [LARGE SCALE GENOMIC DNA]</scope>
    <source>
        <strain evidence="3">ZS-22-S1</strain>
    </source>
</reference>
<dbReference type="Proteomes" id="UP001595859">
    <property type="component" value="Unassembled WGS sequence"/>
</dbReference>